<name>A0A150U3D5_SORCE</name>
<organism evidence="2 3">
    <name type="scientific">Sorangium cellulosum</name>
    <name type="common">Polyangium cellulosum</name>
    <dbReference type="NCBI Taxonomy" id="56"/>
    <lineage>
        <taxon>Bacteria</taxon>
        <taxon>Pseudomonadati</taxon>
        <taxon>Myxococcota</taxon>
        <taxon>Polyangia</taxon>
        <taxon>Polyangiales</taxon>
        <taxon>Polyangiaceae</taxon>
        <taxon>Sorangium</taxon>
    </lineage>
</organism>
<dbReference type="Gene3D" id="2.60.120.430">
    <property type="entry name" value="Galactose-binding lectin"/>
    <property type="match status" value="1"/>
</dbReference>
<dbReference type="SUPFAM" id="SSF49785">
    <property type="entry name" value="Galactose-binding domain-like"/>
    <property type="match status" value="1"/>
</dbReference>
<comment type="caution">
    <text evidence="2">The sequence shown here is derived from an EMBL/GenBank/DDBJ whole genome shotgun (WGS) entry which is preliminary data.</text>
</comment>
<proteinExistence type="predicted"/>
<feature type="region of interest" description="Disordered" evidence="1">
    <location>
        <begin position="65"/>
        <end position="85"/>
    </location>
</feature>
<gene>
    <name evidence="2" type="ORF">BE21_08075</name>
</gene>
<sequence>MKTKMLRALVGYAGECAIAVLGLGCAQIFGFDKDYQVDGGAYGGGGAGGGDGGSAAEGGGAITGSGAGGAATSSGSGGAATGGGAAGAGGGDPCKVFEAMPGEVLDLSLIDDMEDQDLSIPTGDGASPRAGLWFKDNDLSPEGIHEPENELDLMSTVDPPRGDSLVAVHTSANDGFRDWGAGVAFFLDNDDFYDASKYRGITFWARAGESSTKRMKVMFVDRQTRHTGGICDLEADGCYDHFHQYVVLADDWKRFKLPAACLKQAGFGDKFDAPAMDQLWGFYFFFDPGQAFDVWIDDVAFYR</sequence>
<dbReference type="EMBL" id="JEME01000072">
    <property type="protein sequence ID" value="KYG11288.1"/>
    <property type="molecule type" value="Genomic_DNA"/>
</dbReference>
<protein>
    <recommendedName>
        <fullName evidence="4">CBM11 domain-containing protein</fullName>
    </recommendedName>
</protein>
<dbReference type="AlphaFoldDB" id="A0A150U3D5"/>
<accession>A0A150U3D5</accession>
<reference evidence="2 3" key="1">
    <citation type="submission" date="2014-02" db="EMBL/GenBank/DDBJ databases">
        <title>The small core and large imbalanced accessory genome model reveals a collaborative survival strategy of Sorangium cellulosum strains in nature.</title>
        <authorList>
            <person name="Han K."/>
            <person name="Peng R."/>
            <person name="Blom J."/>
            <person name="Li Y.-Z."/>
        </authorList>
    </citation>
    <scope>NUCLEOTIDE SEQUENCE [LARGE SCALE GENOMIC DNA]</scope>
    <source>
        <strain evidence="2 3">So0007-03</strain>
    </source>
</reference>
<evidence type="ECO:0000313" key="2">
    <source>
        <dbReference type="EMBL" id="KYG11288.1"/>
    </source>
</evidence>
<evidence type="ECO:0008006" key="4">
    <source>
        <dbReference type="Google" id="ProtNLM"/>
    </source>
</evidence>
<evidence type="ECO:0000256" key="1">
    <source>
        <dbReference type="SAM" id="MobiDB-lite"/>
    </source>
</evidence>
<dbReference type="InterPro" id="IPR008979">
    <property type="entry name" value="Galactose-bd-like_sf"/>
</dbReference>
<dbReference type="Proteomes" id="UP000075502">
    <property type="component" value="Unassembled WGS sequence"/>
</dbReference>
<evidence type="ECO:0000313" key="3">
    <source>
        <dbReference type="Proteomes" id="UP000075502"/>
    </source>
</evidence>